<dbReference type="PANTHER" id="PTHR39209:SF2">
    <property type="entry name" value="CYTOPLASMIC PROTEIN"/>
    <property type="match status" value="1"/>
</dbReference>
<dbReference type="SUPFAM" id="SSF56037">
    <property type="entry name" value="PheT/TilS domain"/>
    <property type="match status" value="1"/>
</dbReference>
<reference evidence="2 3" key="1">
    <citation type="submission" date="2017-07" db="EMBL/GenBank/DDBJ databases">
        <title>Tetzosporium hominis gen.nov. sp.nov.</title>
        <authorList>
            <person name="Tetz G."/>
            <person name="Tetz V."/>
        </authorList>
    </citation>
    <scope>NUCLEOTIDE SEQUENCE [LARGE SCALE GENOMIC DNA]</scope>
    <source>
        <strain evidence="2 3">VT-49</strain>
    </source>
</reference>
<proteinExistence type="predicted"/>
<dbReference type="RefSeq" id="WP_094941395.1">
    <property type="nucleotide sequence ID" value="NZ_NOKQ01000134.1"/>
</dbReference>
<gene>
    <name evidence="2" type="ORF">CF394_00940</name>
</gene>
<dbReference type="SMART" id="SM00873">
    <property type="entry name" value="B3_4"/>
    <property type="match status" value="1"/>
</dbReference>
<dbReference type="AlphaFoldDB" id="A0A264W5Z7"/>
<dbReference type="GO" id="GO:0004826">
    <property type="term" value="F:phenylalanine-tRNA ligase activity"/>
    <property type="evidence" value="ECO:0007669"/>
    <property type="project" value="InterPro"/>
</dbReference>
<feature type="domain" description="B3/B4 tRNA-binding" evidence="1">
    <location>
        <begin position="62"/>
        <end position="212"/>
    </location>
</feature>
<evidence type="ECO:0000259" key="1">
    <source>
        <dbReference type="SMART" id="SM00873"/>
    </source>
</evidence>
<keyword evidence="3" id="KW-1185">Reference proteome</keyword>
<dbReference type="GO" id="GO:0003723">
    <property type="term" value="F:RNA binding"/>
    <property type="evidence" value="ECO:0007669"/>
    <property type="project" value="InterPro"/>
</dbReference>
<dbReference type="Gene3D" id="3.50.40.10">
    <property type="entry name" value="Phenylalanyl-trna Synthetase, Chain B, domain 3"/>
    <property type="match status" value="1"/>
</dbReference>
<evidence type="ECO:0000313" key="2">
    <source>
        <dbReference type="EMBL" id="OZS79016.1"/>
    </source>
</evidence>
<evidence type="ECO:0000313" key="3">
    <source>
        <dbReference type="Proteomes" id="UP000217065"/>
    </source>
</evidence>
<sequence length="229" mass="25457">MRVALEPQLVELVPELKIGLIHYTKISVGDSPQMLKGRLQLFQEQLFFEIEEKGLSHFDRLNSWRSLFKLTGSNPSRYRPSAEALYRRVAKQNYFTPVHSGVDSNTFFSLYYGIPFGLYDTSTLSGDVTFSIGTNDTNYDALNGRTTSLTGIVHSSDDEGAFGSPYVDSKRSAVTTSTTEALHVVYFTPDMDEEQADKLLQAVSSMFIQVHGGDSSSVVLTKTKPEGMI</sequence>
<dbReference type="OrthoDB" id="9789812at2"/>
<dbReference type="Pfam" id="PF03483">
    <property type="entry name" value="B3_4"/>
    <property type="match status" value="1"/>
</dbReference>
<organism evidence="2 3">
    <name type="scientific">Tetzosporium hominis</name>
    <dbReference type="NCBI Taxonomy" id="2020506"/>
    <lineage>
        <taxon>Bacteria</taxon>
        <taxon>Bacillati</taxon>
        <taxon>Bacillota</taxon>
        <taxon>Bacilli</taxon>
        <taxon>Bacillales</taxon>
        <taxon>Caryophanaceae</taxon>
        <taxon>Tetzosporium</taxon>
    </lineage>
</organism>
<dbReference type="EMBL" id="NOKQ01000134">
    <property type="protein sequence ID" value="OZS79016.1"/>
    <property type="molecule type" value="Genomic_DNA"/>
</dbReference>
<protein>
    <recommendedName>
        <fullName evidence="1">B3/B4 tRNA-binding domain-containing protein</fullName>
    </recommendedName>
</protein>
<comment type="caution">
    <text evidence="2">The sequence shown here is derived from an EMBL/GenBank/DDBJ whole genome shotgun (WGS) entry which is preliminary data.</text>
</comment>
<dbReference type="InterPro" id="IPR020825">
    <property type="entry name" value="Phe-tRNA_synthase-like_B3/B4"/>
</dbReference>
<name>A0A264W5Z7_9BACL</name>
<dbReference type="Proteomes" id="UP000217065">
    <property type="component" value="Unassembled WGS sequence"/>
</dbReference>
<accession>A0A264W5Z7</accession>
<dbReference type="InterPro" id="IPR005146">
    <property type="entry name" value="B3/B4_tRNA-bd"/>
</dbReference>
<dbReference type="PANTHER" id="PTHR39209">
    <property type="match status" value="1"/>
</dbReference>